<evidence type="ECO:0000256" key="1">
    <source>
        <dbReference type="SAM" id="MobiDB-lite"/>
    </source>
</evidence>
<evidence type="ECO:0000313" key="4">
    <source>
        <dbReference type="Proteomes" id="UP000247409"/>
    </source>
</evidence>
<dbReference type="EMBL" id="NBIV01000227">
    <property type="protein sequence ID" value="PXF41224.1"/>
    <property type="molecule type" value="Genomic_DNA"/>
</dbReference>
<feature type="compositionally biased region" description="Low complexity" evidence="1">
    <location>
        <begin position="405"/>
        <end position="423"/>
    </location>
</feature>
<feature type="transmembrane region" description="Helical" evidence="2">
    <location>
        <begin position="272"/>
        <end position="294"/>
    </location>
</feature>
<proteinExistence type="predicted"/>
<feature type="compositionally biased region" description="Basic and acidic residues" evidence="1">
    <location>
        <begin position="461"/>
        <end position="470"/>
    </location>
</feature>
<keyword evidence="2" id="KW-0812">Transmembrane</keyword>
<gene>
    <name evidence="3" type="ORF">BWQ96_09079</name>
</gene>
<feature type="transmembrane region" description="Helical" evidence="2">
    <location>
        <begin position="74"/>
        <end position="93"/>
    </location>
</feature>
<dbReference type="Proteomes" id="UP000247409">
    <property type="component" value="Unassembled WGS sequence"/>
</dbReference>
<keyword evidence="2" id="KW-1133">Transmembrane helix</keyword>
<sequence length="619" mass="68522">MASLAAAFSLARHIPRDLPTILSRQQQQQNDPTQSQSVVFLLLGALLGVAYSLGTEKYMRAMRHPHIFVRNAMLWLSAIAWLFAAAAVIWLASRIYNQVDGGLEGFDRSMGVLIPFVVRADLIVDWAKRVAWALINMSTWTQSTVQLRRLLRRAPQMEHAVCVNHDVTDLFRTSESVQSRLLTAENQLWTQDAHSLVHLSELVHHFEKLGRVAVYALAVLVGAIPAALAWLVYAVYQIIICFRCSAHAPALLYTASIMLTPVFAFVLIISSIILLGGVVSLSVVGTIIQFSVYWSTRIAYYMVRVLLSQQWAGFPHLRTLHTMHAVDPDIATASMIVRGIRSPAEASIAMAEMGSLLPTELEFSLSSWDGTDKRKGGRLKPISVSISRHVRTLSFIGDFVDRHSSSANSSPPNGNPSASSTANTKETHRSELDTAASSAESGRHNRQLQNADRIPSSIEVHGSEARTDEERAKDRNVAILLLMQKLGLDLSVKSGRRRRLSTFYAFAMLVHMQIESGGNAWRLNSVEYLCDSDFKKRISSFSCVIADEASIAVEELSNRLKVSSKYRVVPTGYPSSRMVPVADWLRSALLGFLDADVDMVYSDDKAPEISALSVEGEEQ</sequence>
<dbReference type="AlphaFoldDB" id="A0A2V3IGK7"/>
<feature type="transmembrane region" description="Helical" evidence="2">
    <location>
        <begin position="248"/>
        <end position="266"/>
    </location>
</feature>
<protein>
    <recommendedName>
        <fullName evidence="5">Transmembrane protein</fullName>
    </recommendedName>
</protein>
<keyword evidence="4" id="KW-1185">Reference proteome</keyword>
<comment type="caution">
    <text evidence="3">The sequence shown here is derived from an EMBL/GenBank/DDBJ whole genome shotgun (WGS) entry which is preliminary data.</text>
</comment>
<keyword evidence="2" id="KW-0472">Membrane</keyword>
<reference evidence="3 4" key="1">
    <citation type="journal article" date="2018" name="Mol. Biol. Evol.">
        <title>Analysis of the draft genome of the red seaweed Gracilariopsis chorda provides insights into genome size evolution in Rhodophyta.</title>
        <authorList>
            <person name="Lee J."/>
            <person name="Yang E.C."/>
            <person name="Graf L."/>
            <person name="Yang J.H."/>
            <person name="Qiu H."/>
            <person name="Zel Zion U."/>
            <person name="Chan C.X."/>
            <person name="Stephens T.G."/>
            <person name="Weber A.P.M."/>
            <person name="Boo G.H."/>
            <person name="Boo S.M."/>
            <person name="Kim K.M."/>
            <person name="Shin Y."/>
            <person name="Jung M."/>
            <person name="Lee S.J."/>
            <person name="Yim H.S."/>
            <person name="Lee J.H."/>
            <person name="Bhattacharya D."/>
            <person name="Yoon H.S."/>
        </authorList>
    </citation>
    <scope>NUCLEOTIDE SEQUENCE [LARGE SCALE GENOMIC DNA]</scope>
    <source>
        <strain evidence="3 4">SKKU-2015</strain>
        <tissue evidence="3">Whole body</tissue>
    </source>
</reference>
<evidence type="ECO:0008006" key="5">
    <source>
        <dbReference type="Google" id="ProtNLM"/>
    </source>
</evidence>
<name>A0A2V3IGK7_9FLOR</name>
<evidence type="ECO:0000313" key="3">
    <source>
        <dbReference type="EMBL" id="PXF41224.1"/>
    </source>
</evidence>
<feature type="transmembrane region" description="Helical" evidence="2">
    <location>
        <begin position="35"/>
        <end position="53"/>
    </location>
</feature>
<dbReference type="OrthoDB" id="10459968at2759"/>
<organism evidence="3 4">
    <name type="scientific">Gracilariopsis chorda</name>
    <dbReference type="NCBI Taxonomy" id="448386"/>
    <lineage>
        <taxon>Eukaryota</taxon>
        <taxon>Rhodophyta</taxon>
        <taxon>Florideophyceae</taxon>
        <taxon>Rhodymeniophycidae</taxon>
        <taxon>Gracilariales</taxon>
        <taxon>Gracilariaceae</taxon>
        <taxon>Gracilariopsis</taxon>
    </lineage>
</organism>
<feature type="region of interest" description="Disordered" evidence="1">
    <location>
        <begin position="403"/>
        <end position="470"/>
    </location>
</feature>
<accession>A0A2V3IGK7</accession>
<feature type="transmembrane region" description="Helical" evidence="2">
    <location>
        <begin position="212"/>
        <end position="236"/>
    </location>
</feature>
<evidence type="ECO:0000256" key="2">
    <source>
        <dbReference type="SAM" id="Phobius"/>
    </source>
</evidence>